<dbReference type="InterPro" id="IPR036291">
    <property type="entry name" value="NAD(P)-bd_dom_sf"/>
</dbReference>
<accession>A0A1D3UIQ5</accession>
<dbReference type="PANTHER" id="PTHR10996:SF257">
    <property type="entry name" value="GLYOXYLATE REDUCTASE 1"/>
    <property type="match status" value="1"/>
</dbReference>
<evidence type="ECO:0000256" key="4">
    <source>
        <dbReference type="RuleBase" id="RU003719"/>
    </source>
</evidence>
<name>A0A1D3UIQ5_TANFO</name>
<keyword evidence="3" id="KW-0520">NAD</keyword>
<comment type="similarity">
    <text evidence="1 4">Belongs to the D-isomer specific 2-hydroxyacid dehydrogenase family.</text>
</comment>
<dbReference type="InterPro" id="IPR029753">
    <property type="entry name" value="D-isomer_DH_CS"/>
</dbReference>
<dbReference type="Pfam" id="PF00389">
    <property type="entry name" value="2-Hacid_dh"/>
    <property type="match status" value="1"/>
</dbReference>
<proteinExistence type="inferred from homology"/>
<dbReference type="InterPro" id="IPR050223">
    <property type="entry name" value="D-isomer_2-hydroxyacid_DH"/>
</dbReference>
<dbReference type="PROSITE" id="PS00065">
    <property type="entry name" value="D_2_HYDROXYACID_DH_1"/>
    <property type="match status" value="1"/>
</dbReference>
<dbReference type="SUPFAM" id="SSF51735">
    <property type="entry name" value="NAD(P)-binding Rossmann-fold domains"/>
    <property type="match status" value="1"/>
</dbReference>
<dbReference type="Gene3D" id="3.40.50.720">
    <property type="entry name" value="NAD(P)-binding Rossmann-like Domain"/>
    <property type="match status" value="2"/>
</dbReference>
<evidence type="ECO:0000256" key="3">
    <source>
        <dbReference type="ARBA" id="ARBA00023027"/>
    </source>
</evidence>
<dbReference type="GO" id="GO:0051287">
    <property type="term" value="F:NAD binding"/>
    <property type="evidence" value="ECO:0007669"/>
    <property type="project" value="InterPro"/>
</dbReference>
<dbReference type="InterPro" id="IPR006140">
    <property type="entry name" value="D-isomer_DH_NAD-bd"/>
</dbReference>
<gene>
    <name evidence="7" type="ORF">TFUB20_00902</name>
</gene>
<dbReference type="CDD" id="cd12178">
    <property type="entry name" value="2-Hacid_dh_13"/>
    <property type="match status" value="1"/>
</dbReference>
<dbReference type="PANTHER" id="PTHR10996">
    <property type="entry name" value="2-HYDROXYACID DEHYDROGENASE-RELATED"/>
    <property type="match status" value="1"/>
</dbReference>
<dbReference type="SUPFAM" id="SSF52283">
    <property type="entry name" value="Formate/glycerate dehydrogenase catalytic domain-like"/>
    <property type="match status" value="1"/>
</dbReference>
<dbReference type="PROSITE" id="PS00670">
    <property type="entry name" value="D_2_HYDROXYACID_DH_2"/>
    <property type="match status" value="1"/>
</dbReference>
<dbReference type="FunFam" id="3.40.50.720:FF:000203">
    <property type="entry name" value="D-3-phosphoglycerate dehydrogenase (SerA)"/>
    <property type="match status" value="1"/>
</dbReference>
<dbReference type="AlphaFoldDB" id="A0A1D3UIQ5"/>
<dbReference type="GO" id="GO:0005829">
    <property type="term" value="C:cytosol"/>
    <property type="evidence" value="ECO:0007669"/>
    <property type="project" value="TreeGrafter"/>
</dbReference>
<evidence type="ECO:0000313" key="7">
    <source>
        <dbReference type="EMBL" id="SCQ20021.1"/>
    </source>
</evidence>
<evidence type="ECO:0000313" key="8">
    <source>
        <dbReference type="Proteomes" id="UP000182057"/>
    </source>
</evidence>
<protein>
    <submittedName>
        <fullName evidence="7">Putative 2-hydroxyacid dehydrogenase</fullName>
        <ecNumber evidence="7">1.1.1.-</ecNumber>
    </submittedName>
</protein>
<feature type="domain" description="D-isomer specific 2-hydroxyacid dehydrogenase catalytic" evidence="5">
    <location>
        <begin position="16"/>
        <end position="320"/>
    </location>
</feature>
<sequence length="323" mass="36395">MIMKKILITYDMFREGFAELESRYDVTFPPKGKDFTYDEVMEMIPEYDVLCSMLDFPVNKELIDRATNLKLVANYAVGYNNIDVAYALEKGITVTNTPAPTTEPTANLALVLLLDTARRISECDRKVRQFGDQMKRGTLENLGMPVTDMTLGIIGMGRIGKALCKRARACGMEVIYHNRRRLDLHEETTAEATYVTMDELLTQSDFISLNAPYTPETHHIIGEAELKKMKPTAILINTARGAMVDEKALIKALQNKEIYGAGLDVFEFNDRPSPELLTMDNVVLTPHIGTQTTYSRIKMARAVSDNVIGFFEDDRPVSRVLHP</sequence>
<dbReference type="Proteomes" id="UP000182057">
    <property type="component" value="Unassembled WGS sequence"/>
</dbReference>
<dbReference type="EMBL" id="FMMM01000031">
    <property type="protein sequence ID" value="SCQ20021.1"/>
    <property type="molecule type" value="Genomic_DNA"/>
</dbReference>
<keyword evidence="2 4" id="KW-0560">Oxidoreductase</keyword>
<dbReference type="Pfam" id="PF02826">
    <property type="entry name" value="2-Hacid_dh_C"/>
    <property type="match status" value="1"/>
</dbReference>
<dbReference type="EC" id="1.1.1.-" evidence="7"/>
<dbReference type="GO" id="GO:0030267">
    <property type="term" value="F:glyoxylate reductase (NADPH) activity"/>
    <property type="evidence" value="ECO:0007669"/>
    <property type="project" value="TreeGrafter"/>
</dbReference>
<evidence type="ECO:0000259" key="5">
    <source>
        <dbReference type="Pfam" id="PF00389"/>
    </source>
</evidence>
<organism evidence="7 8">
    <name type="scientific">Tannerella forsythia</name>
    <name type="common">Bacteroides forsythus</name>
    <dbReference type="NCBI Taxonomy" id="28112"/>
    <lineage>
        <taxon>Bacteria</taxon>
        <taxon>Pseudomonadati</taxon>
        <taxon>Bacteroidota</taxon>
        <taxon>Bacteroidia</taxon>
        <taxon>Bacteroidales</taxon>
        <taxon>Tannerellaceae</taxon>
        <taxon>Tannerella</taxon>
    </lineage>
</organism>
<evidence type="ECO:0000256" key="2">
    <source>
        <dbReference type="ARBA" id="ARBA00023002"/>
    </source>
</evidence>
<feature type="domain" description="D-isomer specific 2-hydroxyacid dehydrogenase NAD-binding" evidence="6">
    <location>
        <begin position="111"/>
        <end position="289"/>
    </location>
</feature>
<dbReference type="InterPro" id="IPR006139">
    <property type="entry name" value="D-isomer_2_OHA_DH_cat_dom"/>
</dbReference>
<dbReference type="GO" id="GO:0016618">
    <property type="term" value="F:hydroxypyruvate reductase [NAD(P)H] activity"/>
    <property type="evidence" value="ECO:0007669"/>
    <property type="project" value="TreeGrafter"/>
</dbReference>
<reference evidence="7 8" key="1">
    <citation type="submission" date="2016-09" db="EMBL/GenBank/DDBJ databases">
        <authorList>
            <person name="Capua I."/>
            <person name="De Benedictis P."/>
            <person name="Joannis T."/>
            <person name="Lombin L.H."/>
            <person name="Cattoli G."/>
        </authorList>
    </citation>
    <scope>NUCLEOTIDE SEQUENCE [LARGE SCALE GENOMIC DNA]</scope>
    <source>
        <strain evidence="7 8">UB20</strain>
    </source>
</reference>
<evidence type="ECO:0000259" key="6">
    <source>
        <dbReference type="Pfam" id="PF02826"/>
    </source>
</evidence>
<evidence type="ECO:0000256" key="1">
    <source>
        <dbReference type="ARBA" id="ARBA00005854"/>
    </source>
</evidence>
<dbReference type="InterPro" id="IPR029752">
    <property type="entry name" value="D-isomer_DH_CS1"/>
</dbReference>